<feature type="region of interest" description="Disordered" evidence="1">
    <location>
        <begin position="1189"/>
        <end position="1210"/>
    </location>
</feature>
<evidence type="ECO:0000313" key="5">
    <source>
        <dbReference type="RefSeq" id="XP_047741024.1"/>
    </source>
</evidence>
<feature type="compositionally biased region" description="Low complexity" evidence="1">
    <location>
        <begin position="2187"/>
        <end position="2198"/>
    </location>
</feature>
<gene>
    <name evidence="5" type="primary">LOC108678159</name>
</gene>
<dbReference type="PANTHER" id="PTHR13743">
    <property type="entry name" value="BEIGE/BEACH-RELATED"/>
    <property type="match status" value="1"/>
</dbReference>
<dbReference type="PANTHER" id="PTHR13743:SF86">
    <property type="entry name" value="LYSOSOMAL-TRAFFICKING REGULATOR"/>
    <property type="match status" value="1"/>
</dbReference>
<dbReference type="InterPro" id="IPR000409">
    <property type="entry name" value="BEACH_dom"/>
</dbReference>
<dbReference type="RefSeq" id="XP_047741024.1">
    <property type="nucleotide sequence ID" value="XM_047885068.1"/>
</dbReference>
<accession>A0A979FXU4</accession>
<dbReference type="OrthoDB" id="26681at2759"/>
<dbReference type="InterPro" id="IPR036372">
    <property type="entry name" value="BEACH_dom_sf"/>
</dbReference>
<feature type="domain" description="BEACH-type PH" evidence="3">
    <location>
        <begin position="2936"/>
        <end position="3039"/>
    </location>
</feature>
<evidence type="ECO:0000256" key="1">
    <source>
        <dbReference type="SAM" id="MobiDB-lite"/>
    </source>
</evidence>
<dbReference type="InterPro" id="IPR023362">
    <property type="entry name" value="PH-BEACH_dom"/>
</dbReference>
<dbReference type="InterPro" id="IPR015943">
    <property type="entry name" value="WD40/YVTN_repeat-like_dom_sf"/>
</dbReference>
<dbReference type="SUPFAM" id="SSF50978">
    <property type="entry name" value="WD40 repeat-like"/>
    <property type="match status" value="1"/>
</dbReference>
<protein>
    <submittedName>
        <fullName evidence="5">Uncharacterized protein LOC108678159 isoform X1</fullName>
    </submittedName>
</protein>
<dbReference type="SUPFAM" id="SSF50729">
    <property type="entry name" value="PH domain-like"/>
    <property type="match status" value="1"/>
</dbReference>
<dbReference type="Gene3D" id="2.130.10.10">
    <property type="entry name" value="YVTN repeat-like/Quinoprotein amine dehydrogenase"/>
    <property type="match status" value="1"/>
</dbReference>
<name>A0A979FXU4_HYAAZ</name>
<evidence type="ECO:0000313" key="4">
    <source>
        <dbReference type="Proteomes" id="UP000694843"/>
    </source>
</evidence>
<dbReference type="SUPFAM" id="SSF81837">
    <property type="entry name" value="BEACH domain"/>
    <property type="match status" value="1"/>
</dbReference>
<dbReference type="InterPro" id="IPR036322">
    <property type="entry name" value="WD40_repeat_dom_sf"/>
</dbReference>
<evidence type="ECO:0000259" key="3">
    <source>
        <dbReference type="PROSITE" id="PS51783"/>
    </source>
</evidence>
<dbReference type="Proteomes" id="UP000694843">
    <property type="component" value="Unplaced"/>
</dbReference>
<feature type="region of interest" description="Disordered" evidence="1">
    <location>
        <begin position="2187"/>
        <end position="2217"/>
    </location>
</feature>
<organism evidence="4 5">
    <name type="scientific">Hyalella azteca</name>
    <name type="common">Amphipod</name>
    <dbReference type="NCBI Taxonomy" id="294128"/>
    <lineage>
        <taxon>Eukaryota</taxon>
        <taxon>Metazoa</taxon>
        <taxon>Ecdysozoa</taxon>
        <taxon>Arthropoda</taxon>
        <taxon>Crustacea</taxon>
        <taxon>Multicrustacea</taxon>
        <taxon>Malacostraca</taxon>
        <taxon>Eumalacostraca</taxon>
        <taxon>Peracarida</taxon>
        <taxon>Amphipoda</taxon>
        <taxon>Senticaudata</taxon>
        <taxon>Talitrida</taxon>
        <taxon>Talitroidea</taxon>
        <taxon>Hyalellidae</taxon>
        <taxon>Hyalella</taxon>
    </lineage>
</organism>
<dbReference type="SMART" id="SM01026">
    <property type="entry name" value="Beach"/>
    <property type="match status" value="1"/>
</dbReference>
<dbReference type="Pfam" id="PF02138">
    <property type="entry name" value="Beach"/>
    <property type="match status" value="1"/>
</dbReference>
<reference evidence="5" key="1">
    <citation type="submission" date="2025-08" db="UniProtKB">
        <authorList>
            <consortium name="RefSeq"/>
        </authorList>
    </citation>
    <scope>IDENTIFICATION</scope>
    <source>
        <tissue evidence="5">Whole organism</tissue>
    </source>
</reference>
<dbReference type="InterPro" id="IPR050865">
    <property type="entry name" value="BEACH_Domain"/>
</dbReference>
<dbReference type="Gene3D" id="1.10.1540.10">
    <property type="entry name" value="BEACH domain"/>
    <property type="match status" value="1"/>
</dbReference>
<proteinExistence type="predicted"/>
<dbReference type="PROSITE" id="PS51783">
    <property type="entry name" value="PH_BEACH"/>
    <property type="match status" value="1"/>
</dbReference>
<keyword evidence="4" id="KW-1185">Reference proteome</keyword>
<dbReference type="CDD" id="cd06071">
    <property type="entry name" value="Beach"/>
    <property type="match status" value="1"/>
</dbReference>
<feature type="domain" description="BEACH" evidence="2">
    <location>
        <begin position="3046"/>
        <end position="3335"/>
    </location>
</feature>
<dbReference type="GeneID" id="108678159"/>
<evidence type="ECO:0000259" key="2">
    <source>
        <dbReference type="PROSITE" id="PS50197"/>
    </source>
</evidence>
<dbReference type="PROSITE" id="PS50197">
    <property type="entry name" value="BEACH"/>
    <property type="match status" value="1"/>
</dbReference>
<sequence>MAAVEAADHQPEARFVSGLELYQQLKPAHVKLQELYEQLLSDRLSFLAYPDSSHAARHALACQTYVRSLLCLTRPAQGRLAALLGQACAADLSRDLMMDLFLHVIHFNKTEPAAGAQPKSAIEAHFLKNMASHFQDYLNAALGEDLQEYYMDDYSSRIVMSCASNYHAKVENSLKSIEKSFEDAKKNKVGELIAYDGKMISKKIQLPEVGVLVCEMETTSEASDLVSYLQSFLPVYDGAYPNTVTDYIKQYGAEIIVALDKLENQVLSVEVSSVMLSIYLEIQSFIAATNDLDIPSMNRKDSCLSPRFSLELKDIVSILTADGHRKLSVGQCHSCSALRDMNSISAYQDYAKNESSFKLLDESKLKDAGLSQNLHFYLESLCMKMIISLTETAVMTALERRSSTADNQGLKIISKTLGDLVERLSSKDSSKYEECKKGCDKFYCSLAKYFFLPVCVHLNELRQGDFGKLFFRKMEHLLRKLCLLPMYSEVTASETVPYIGLTEKLAVCTFSVLNHFSSTNNQSQYIMWFFEAKLPVLMDSVFLHVSEEVTGTLAPLLRSIITNVKRIRATIDTNGNEDSSEKSHHHVGDELSPLFVDIYHPRICKVSAFACMLLSLYSCFDSEASALTCLEELSEAGLCCCMTSNTILDKLLTNIGEKKTVIIERTLDLIKLTVMQSLNGISLLKKENCFQCNLIEIRKSVYIEQDMEGFVLLQLKTEDDAKLVKFQASNQIVRKLASVDSLSYVDLKWAGLMNYKTAVGSSLNMSLHNHLLYLVWFCPQNIRSFLFEHVYRDFIERTLKTSFCTQNSLNLPENVSALTASFTAVSSCLLTDKSARLALTDSQWQAWSHFFIGSSRTKSLLLARACYAFGCIVLCFELPDLRMPVSGDASERHPASFFNVEDKMVEAQQTFFKCVNSDVKDEAALHDALDSMLITWSVLDELNGVPLFNNYIEQRMLLDENGSLVPLKLVIAVLRVLADPNHWVRSLLLNLRLHDTCALIKSWLSVAVGLRPRSEERNLMLSRLRECLIRPELMALHTALLAPVFTALIDVNYSTILEVKGGVVETVCGRTADHNTVTGGNLVTDVSSVAHTTSPCSAAEIFDPVPILLKSMSLIDDRGPQTQRKQLFPELVPLVLHCLIEHHKAFLARQDSAEPEVATPDVQVLPDTVDDGILAKALGSWWSQSATPIVEPQPSTKKAESKGKTRAFPAPHGRGLERVLEKILFLCEENGAVEQAMISANCLGVTLDGFSRIMKDSVSYQGAATYALRLWTRLAQTRVTAGELKQFLSLFMGRNPPVDELLVALSKLLETTLEVPQYELIFSVVNDTRSEPQCPLHGWNIFDMLGNSKPVEQSPAANQIPPHGLLSKAISLDEVEKSLLELRINSVDTGCVYSGLVRSRIACVMSSNCTDWLPLKDSTTAIFWIKLNPAKRPDGVLDLDRMTYTDEEKAVNIHLFSFGVKKFTVSAFINAMTGFCSIELVSNSSPDEPCAPILDCMLDWSELLDGAWHFVTFSWPGHNTKKPASVVLEYSIDGELKKTDFKLKPLGSMKPDSPFVLLGHRDHLSSASDAPPVPPCIDSYALTSFTLFACPRLDKMTILLLMAHGKEATNFLPLEQEETCSLIKRYITPKFVESLQQSYPPTPDKTLAEMFGRFVLNAFNSLIPSLLFHYNSSDSENFLSYSPSNVSTQESRCAYNTAVRRPCLMFDFPVLPRRVQLLHHALLQLGGASTLLHVLVRVVELNTLGFDGPRSLINEDLSSARYGERGSSPDFSELLQWAEISVLHTQMLDSSSPSNTNCGATKSQNWCQAKALKLLLWAVKESPQICRQFHAMNGTELVMRLLYSPNMDTRLEVLKAVLEECISEPIICLDRSHDLLGHVVGLLNQPSPRALLTDAPLFAQLLTHWHYVELRKLELRETASPSPKNRLPNKLALDGCYGSCHSLDVLHRLVSFISQAPVNAFSAFNVWQLHRVDALHLILTMTQVLLVLDWPEMQVSPRVLQATVQCFVPPRDSDSPLPSWRVSTVREIVNYLVLRVEPCRALVWHSASCTARLLQIYSSSSKLAEPSKTQKLIREIIETELAEEVTEELTRVFPVLDVSVVAQEGKGLLTKEDADRISISSSSFDTSSGHSIPASPPQENVLELKVQVETPFSDPGEKVVTDSNDPVISATELGSNADTKRLSFEGAAGTTEPTCGPTEPLPSSGKGSGFTQFSGSPQSLINSGRSTPLIWPPATQPNKKLDAIDACLINALHGFLRSLDSRKLTDIVTECIKPSHLALLANHGSVDVRTSVMKIFRNIICRKSIALRNMSVFKEHLMIVHHQLACRGSSDELLMSCYYLVVSKPGHGVEASDYALITENLRTELRSPAIQDHVLETSAPLLAVLPKVDGLKFEVVDKVLVFLSTLIEVGTCNRGKLLTMENLGESLILTLQSTSKEATFRSTLVSHPIIDLCRSLLLLGDDMAAKGLDLITKLFLLCSSSAGRMRGAAINVLEGTIINAVVCLLRAMMSVSNKVIAKSLSGLKLGRKRERTVVVEEAEHRSLSIFADLQTQYELLIIPLSEQLAATIDSVLPNQTSFVLRTIRILKMASNFILKLDWLSTDTGSGSALPLFLLDLQCKLLVSWDDLVAHSGRLGFVSTRTMESHQFEVLGREYELEMRSTLPELLCLLSSPTASLAHFTELLRRLARDVKTLRTVLIYTRDRSCQLFDVLGFNLVQKSKSLQVGSQAACDCGKVMAAYEAIGRCSLNRSDATNTANPEALLNEHLQRRLYLADLAVSMDVKDCISSAVRDHEAHARIISDVYNKFLVIHAGLKKRVLDEISHSENIYRDMTKQWLQLSNDAFSDQSPWGGTTPSWWELLDYENDNRTRGLLGRTLLKVHPKFMMEERRGNEDVLKLSSETDYVPEQHQPLYTVLKDSDSDLLHGDRMNLFSCDHHNGLNIKLTCKGWIIKPGIDWRGTIFIADGIYFQGVKTVCSYGKKLDVKVESSLFIPSEDISDVRRMRYHLKEVAFELQLSDRKSWLFVCNTERDREKILEELHQINKIEFPLHLKDPLGDATKAWQSRKMSNFDYLMTLNSLAGRTYNDLNQYPIFPYVLADYTSDTLDLSNVSSYRDLSKPMPVQTPEREELFRQRYENSAEISVDGFQHHYSSLYSNCVVVPNYLVRLPPFTLFFLHFQGGKFDEPARTFQDLEQTYNKITRDTLVDFKEAIPEMYYLPEMFYNGERLDLKARSDGSVVDHVLLPKWCRGDRRTFVLCHRAALESPHVTANLPSWIDLVFGFKQTGLRAKEAINLYHPQGYPENQGSVSNERAWQEAISMYGEVPRQLFPTAPHPKILPDPHAKQLYMQLSHNTRLIECPVKGLKLESFAFFNDIDHLYLASPDHDSETLDEHTAPLNTGDFSDVFYAAPKGALVMIDPSGGTHVLQASASDGVARVWSPGHACAYPVFSLPPYAKMTCCAYEDGQVWVGTSCGLLLLFNLSFSAPERRPLTTPKSSKKPLRRVDVADELVYSVLCSSSYELLGGQSSVLTLTLCPRYNVAVTGDSSGNCFVWDVRQPRLLRTVAAFNTAVACSAVSKTTGDWVVASRAVRNEGSPAHSDVSCKLRLFSMNGGAAADVVCPAPVMKLAYSCLVEGRSVNVIAAVTTDPTCNVILYSSWDLTSLVTVTARTNSLVRSLVWSTDCSQLLVHYSCGGYQVFQSKLSELRKHKLASVKIIEVTPDCARAFTNYVIDE</sequence>